<evidence type="ECO:0000256" key="4">
    <source>
        <dbReference type="ARBA" id="ARBA00022801"/>
    </source>
</evidence>
<evidence type="ECO:0000256" key="6">
    <source>
        <dbReference type="ARBA" id="ARBA00023136"/>
    </source>
</evidence>
<keyword evidence="3" id="KW-0645">Protease</keyword>
<evidence type="ECO:0000256" key="3">
    <source>
        <dbReference type="ARBA" id="ARBA00022670"/>
    </source>
</evidence>
<evidence type="ECO:0000313" key="9">
    <source>
        <dbReference type="EMBL" id="SUZ83078.1"/>
    </source>
</evidence>
<evidence type="ECO:0000256" key="5">
    <source>
        <dbReference type="ARBA" id="ARBA00022825"/>
    </source>
</evidence>
<keyword evidence="5" id="KW-0720">Serine protease</keyword>
<dbReference type="GO" id="GO:0008236">
    <property type="term" value="F:serine-type peptidase activity"/>
    <property type="evidence" value="ECO:0007669"/>
    <property type="project" value="UniProtKB-KW"/>
</dbReference>
<dbReference type="CDD" id="cd07023">
    <property type="entry name" value="S49_Sppa_N_C"/>
    <property type="match status" value="1"/>
</dbReference>
<dbReference type="InterPro" id="IPR047217">
    <property type="entry name" value="S49_SppA_67K_type_N"/>
</dbReference>
<dbReference type="SUPFAM" id="SSF52096">
    <property type="entry name" value="ClpP/crotonase"/>
    <property type="match status" value="2"/>
</dbReference>
<keyword evidence="7" id="KW-1133">Transmembrane helix</keyword>
<keyword evidence="7" id="KW-0812">Transmembrane</keyword>
<dbReference type="EMBL" id="UINC01001535">
    <property type="protein sequence ID" value="SUZ83078.1"/>
    <property type="molecule type" value="Genomic_DNA"/>
</dbReference>
<name>A0A381QWW0_9ZZZZ</name>
<feature type="transmembrane region" description="Helical" evidence="7">
    <location>
        <begin position="21"/>
        <end position="41"/>
    </location>
</feature>
<evidence type="ECO:0000256" key="2">
    <source>
        <dbReference type="ARBA" id="ARBA00008683"/>
    </source>
</evidence>
<dbReference type="Gene3D" id="6.20.330.10">
    <property type="match status" value="1"/>
</dbReference>
<proteinExistence type="inferred from homology"/>
<dbReference type="NCBIfam" id="TIGR00706">
    <property type="entry name" value="SppA_dom"/>
    <property type="match status" value="1"/>
</dbReference>
<sequence length="618" mass="69347">MSIKNKIKTFFSKLLLGLDGFRKLLHLFFLMFIFLFIIGGLSNKIMIIKDNSSLVIAPIGNLVEQYEGDPYDRALSEILGDESQQILVQDIIDSLELAKNDPRINSVVFELDGLANSIMNSKLERIAVAIKEFRKTSKPVFAFANYYNQNAYYLAAHANKIYMDPNGIIMFQGFGSYVNYYKNLIEKLKIDWNVFRVGTHKSAVEPFIRNDMSEEDRSSRLKILNELWKKYENDILENRSLSENSLTNFSQNLLKYIEEENADFAQLAKKYEFVDDLITEIEFHKKMTSFSGTDIQNERGYQSIMLIDYLSKSQSLRISENQEKNIAIIIASGEILHGTQPPGTIGGKSTARLLLDARQDKTVQAVVLRIDSPGGSAFASDQILNEIVALQTAGKPVVASMSSLAASGGYWIAMAADKILARETTITGSIGIFGMLPTFQRSFDAIGIGADGVGTSPWSREFRLDHKMSQDSKILFQKIVDQGYDNFITKVAKYRRMDKGDVDTIAQGQIWTGNNALTMGLIDQIGDLEESIIEAAKLAGIEEGYGQKYFDKELTPSEQFTIDFLSGLNHFGFDLSFLKGRHSPLDNVIGFFESISSSLLRFNDPKGIYAHCFCSLVL</sequence>
<dbReference type="PIRSF" id="PIRSF001217">
    <property type="entry name" value="Protease_4_SppA"/>
    <property type="match status" value="1"/>
</dbReference>
<dbReference type="GO" id="GO:0016020">
    <property type="term" value="C:membrane"/>
    <property type="evidence" value="ECO:0007669"/>
    <property type="project" value="UniProtKB-SubCell"/>
</dbReference>
<dbReference type="InterPro" id="IPR029045">
    <property type="entry name" value="ClpP/crotonase-like_dom_sf"/>
</dbReference>
<dbReference type="NCBIfam" id="TIGR00705">
    <property type="entry name" value="SppA_67K"/>
    <property type="match status" value="1"/>
</dbReference>
<dbReference type="InterPro" id="IPR002142">
    <property type="entry name" value="Peptidase_S49"/>
</dbReference>
<dbReference type="AlphaFoldDB" id="A0A381QWW0"/>
<evidence type="ECO:0000259" key="8">
    <source>
        <dbReference type="Pfam" id="PF01343"/>
    </source>
</evidence>
<keyword evidence="4" id="KW-0378">Hydrolase</keyword>
<accession>A0A381QWW0</accession>
<dbReference type="Gene3D" id="3.90.226.10">
    <property type="entry name" value="2-enoyl-CoA Hydratase, Chain A, domain 1"/>
    <property type="match status" value="3"/>
</dbReference>
<organism evidence="9">
    <name type="scientific">marine metagenome</name>
    <dbReference type="NCBI Taxonomy" id="408172"/>
    <lineage>
        <taxon>unclassified sequences</taxon>
        <taxon>metagenomes</taxon>
        <taxon>ecological metagenomes</taxon>
    </lineage>
</organism>
<feature type="domain" description="Peptidase S49" evidence="8">
    <location>
        <begin position="390"/>
        <end position="541"/>
    </location>
</feature>
<dbReference type="CDD" id="cd07018">
    <property type="entry name" value="S49_SppA_67K_type"/>
    <property type="match status" value="1"/>
</dbReference>
<dbReference type="PANTHER" id="PTHR33209:SF1">
    <property type="entry name" value="PEPTIDASE S49 DOMAIN-CONTAINING PROTEIN"/>
    <property type="match status" value="1"/>
</dbReference>
<feature type="domain" description="Peptidase S49" evidence="8">
    <location>
        <begin position="133"/>
        <end position="286"/>
    </location>
</feature>
<comment type="similarity">
    <text evidence="2">Belongs to the peptidase S49 family.</text>
</comment>
<dbReference type="InterPro" id="IPR047272">
    <property type="entry name" value="S49_SppA_C"/>
</dbReference>
<evidence type="ECO:0000256" key="1">
    <source>
        <dbReference type="ARBA" id="ARBA00004370"/>
    </source>
</evidence>
<dbReference type="PANTHER" id="PTHR33209">
    <property type="entry name" value="PROTEASE 4"/>
    <property type="match status" value="1"/>
</dbReference>
<protein>
    <recommendedName>
        <fullName evidence="8">Peptidase S49 domain-containing protein</fullName>
    </recommendedName>
</protein>
<evidence type="ECO:0000256" key="7">
    <source>
        <dbReference type="SAM" id="Phobius"/>
    </source>
</evidence>
<dbReference type="InterPro" id="IPR004634">
    <property type="entry name" value="Pept_S49_pIV"/>
</dbReference>
<gene>
    <name evidence="9" type="ORF">METZ01_LOCUS35932</name>
</gene>
<reference evidence="9" key="1">
    <citation type="submission" date="2018-05" db="EMBL/GenBank/DDBJ databases">
        <authorList>
            <person name="Lanie J.A."/>
            <person name="Ng W.-L."/>
            <person name="Kazmierczak K.M."/>
            <person name="Andrzejewski T.M."/>
            <person name="Davidsen T.M."/>
            <person name="Wayne K.J."/>
            <person name="Tettelin H."/>
            <person name="Glass J.I."/>
            <person name="Rusch D."/>
            <person name="Podicherti R."/>
            <person name="Tsui H.-C.T."/>
            <person name="Winkler M.E."/>
        </authorList>
    </citation>
    <scope>NUCLEOTIDE SEQUENCE</scope>
</reference>
<dbReference type="Pfam" id="PF01343">
    <property type="entry name" value="Peptidase_S49"/>
    <property type="match status" value="2"/>
</dbReference>
<dbReference type="GO" id="GO:0006465">
    <property type="term" value="P:signal peptide processing"/>
    <property type="evidence" value="ECO:0007669"/>
    <property type="project" value="InterPro"/>
</dbReference>
<dbReference type="InterPro" id="IPR004635">
    <property type="entry name" value="Pept_S49_SppA"/>
</dbReference>
<comment type="subcellular location">
    <subcellularLocation>
        <location evidence="1">Membrane</location>
    </subcellularLocation>
</comment>
<keyword evidence="6 7" id="KW-0472">Membrane</keyword>